<sequence>MDCWFWIKELYDSDSAIQTADALMDLPIGSRNFVGVTHYGHIDGLLILDQESLTTL</sequence>
<accession>W6Q067</accession>
<evidence type="ECO:0000313" key="2">
    <source>
        <dbReference type="Proteomes" id="UP000030686"/>
    </source>
</evidence>
<gene>
    <name evidence="1" type="ORF">PROQFM164_S01g001420</name>
</gene>
<dbReference type="Proteomes" id="UP000030686">
    <property type="component" value="Unassembled WGS sequence"/>
</dbReference>
<dbReference type="EMBL" id="HG792015">
    <property type="protein sequence ID" value="CDM27609.1"/>
    <property type="molecule type" value="Genomic_DNA"/>
</dbReference>
<keyword evidence="2" id="KW-1185">Reference proteome</keyword>
<protein>
    <submittedName>
        <fullName evidence="1">Genomic scaffold, ProqFM164S01</fullName>
    </submittedName>
</protein>
<proteinExistence type="predicted"/>
<organism evidence="1 2">
    <name type="scientific">Penicillium roqueforti (strain FM164)</name>
    <dbReference type="NCBI Taxonomy" id="1365484"/>
    <lineage>
        <taxon>Eukaryota</taxon>
        <taxon>Fungi</taxon>
        <taxon>Dikarya</taxon>
        <taxon>Ascomycota</taxon>
        <taxon>Pezizomycotina</taxon>
        <taxon>Eurotiomycetes</taxon>
        <taxon>Eurotiomycetidae</taxon>
        <taxon>Eurotiales</taxon>
        <taxon>Aspergillaceae</taxon>
        <taxon>Penicillium</taxon>
    </lineage>
</organism>
<name>W6Q067_PENRF</name>
<reference evidence="1" key="1">
    <citation type="journal article" date="2014" name="Nat. Commun.">
        <title>Multiple recent horizontal transfers of a large genomic region in cheese making fungi.</title>
        <authorList>
            <person name="Cheeseman K."/>
            <person name="Ropars J."/>
            <person name="Renault P."/>
            <person name="Dupont J."/>
            <person name="Gouzy J."/>
            <person name="Branca A."/>
            <person name="Abraham A.L."/>
            <person name="Ceppi M."/>
            <person name="Conseiller E."/>
            <person name="Debuchy R."/>
            <person name="Malagnac F."/>
            <person name="Goarin A."/>
            <person name="Silar P."/>
            <person name="Lacoste S."/>
            <person name="Sallet E."/>
            <person name="Bensimon A."/>
            <person name="Giraud T."/>
            <person name="Brygoo Y."/>
        </authorList>
    </citation>
    <scope>NUCLEOTIDE SEQUENCE [LARGE SCALE GENOMIC DNA]</scope>
    <source>
        <strain evidence="1">FM164</strain>
    </source>
</reference>
<evidence type="ECO:0000313" key="1">
    <source>
        <dbReference type="EMBL" id="CDM27609.1"/>
    </source>
</evidence>
<dbReference type="AlphaFoldDB" id="W6Q067"/>